<protein>
    <recommendedName>
        <fullName evidence="10">AEC family transporter</fullName>
    </recommendedName>
</protein>
<evidence type="ECO:0000313" key="9">
    <source>
        <dbReference type="Proteomes" id="UP000549457"/>
    </source>
</evidence>
<sequence>MHLVFEIVTIIAPVALLAAIGFIWVRRGLDYDVAFVSRLSMTLSTPCLIFMALVRSKVDPALLLDTVLASTLAYVIVGLLAWALVRLLKLDLAAYWAPLAFGNTGNIGLPVALFAFGQAGFDVAVVIFAVMAILSFTVGVWVVAGGGSPMSALREPLVGGTLLGSVFLVMGWSVPEWLAASLDLIGQMAIPLMLITLGVAIARLQPRALGPALALCVAKLALCTVVPLGVGLAFALPKMTLGVLIVQVATPVAVTSYMLAAKYRASPDEVAGLVVVSTLLSVVAIPAILAFFI</sequence>
<feature type="transmembrane region" description="Helical" evidence="7">
    <location>
        <begin position="92"/>
        <end position="117"/>
    </location>
</feature>
<evidence type="ECO:0008006" key="10">
    <source>
        <dbReference type="Google" id="ProtNLM"/>
    </source>
</evidence>
<evidence type="ECO:0000256" key="2">
    <source>
        <dbReference type="ARBA" id="ARBA00022448"/>
    </source>
</evidence>
<keyword evidence="5 7" id="KW-1133">Transmembrane helix</keyword>
<dbReference type="InterPro" id="IPR004776">
    <property type="entry name" value="Mem_transp_PIN-like"/>
</dbReference>
<gene>
    <name evidence="8" type="ORF">HNP73_002521</name>
</gene>
<comment type="caution">
    <text evidence="8">The sequence shown here is derived from an EMBL/GenBank/DDBJ whole genome shotgun (WGS) entry which is preliminary data.</text>
</comment>
<evidence type="ECO:0000256" key="3">
    <source>
        <dbReference type="ARBA" id="ARBA00022475"/>
    </source>
</evidence>
<feature type="transmembrane region" description="Helical" evidence="7">
    <location>
        <begin position="241"/>
        <end position="260"/>
    </location>
</feature>
<keyword evidence="4 7" id="KW-0812">Transmembrane</keyword>
<dbReference type="AlphaFoldDB" id="A0A840SPT9"/>
<dbReference type="EMBL" id="JACHFM010000002">
    <property type="protein sequence ID" value="MBB5222585.1"/>
    <property type="molecule type" value="Genomic_DNA"/>
</dbReference>
<feature type="transmembrane region" description="Helical" evidence="7">
    <location>
        <begin position="213"/>
        <end position="235"/>
    </location>
</feature>
<feature type="transmembrane region" description="Helical" evidence="7">
    <location>
        <begin position="272"/>
        <end position="292"/>
    </location>
</feature>
<feature type="transmembrane region" description="Helical" evidence="7">
    <location>
        <begin position="66"/>
        <end position="85"/>
    </location>
</feature>
<dbReference type="RefSeq" id="WP_184149637.1">
    <property type="nucleotide sequence ID" value="NZ_JACHFM010000002.1"/>
</dbReference>
<keyword evidence="9" id="KW-1185">Reference proteome</keyword>
<feature type="transmembrane region" description="Helical" evidence="7">
    <location>
        <begin position="123"/>
        <end position="144"/>
    </location>
</feature>
<keyword evidence="6 7" id="KW-0472">Membrane</keyword>
<organism evidence="8 9">
    <name type="scientific">Amaricoccus macauensis</name>
    <dbReference type="NCBI Taxonomy" id="57001"/>
    <lineage>
        <taxon>Bacteria</taxon>
        <taxon>Pseudomonadati</taxon>
        <taxon>Pseudomonadota</taxon>
        <taxon>Alphaproteobacteria</taxon>
        <taxon>Rhodobacterales</taxon>
        <taxon>Paracoccaceae</taxon>
        <taxon>Amaricoccus</taxon>
    </lineage>
</organism>
<evidence type="ECO:0000313" key="8">
    <source>
        <dbReference type="EMBL" id="MBB5222585.1"/>
    </source>
</evidence>
<dbReference type="Pfam" id="PF03547">
    <property type="entry name" value="Mem_trans"/>
    <property type="match status" value="2"/>
</dbReference>
<feature type="transmembrane region" description="Helical" evidence="7">
    <location>
        <begin position="180"/>
        <end position="201"/>
    </location>
</feature>
<feature type="transmembrane region" description="Helical" evidence="7">
    <location>
        <begin position="156"/>
        <end position="174"/>
    </location>
</feature>
<reference evidence="8 9" key="1">
    <citation type="submission" date="2020-08" db="EMBL/GenBank/DDBJ databases">
        <title>Genomic Encyclopedia of Type Strains, Phase IV (KMG-IV): sequencing the most valuable type-strain genomes for metagenomic binning, comparative biology and taxonomic classification.</title>
        <authorList>
            <person name="Goeker M."/>
        </authorList>
    </citation>
    <scope>NUCLEOTIDE SEQUENCE [LARGE SCALE GENOMIC DNA]</scope>
    <source>
        <strain evidence="8 9">DSM 101730</strain>
    </source>
</reference>
<feature type="transmembrane region" description="Helical" evidence="7">
    <location>
        <begin position="36"/>
        <end position="54"/>
    </location>
</feature>
<keyword evidence="3" id="KW-1003">Cell membrane</keyword>
<name>A0A840SPT9_9RHOB</name>
<dbReference type="GO" id="GO:0055085">
    <property type="term" value="P:transmembrane transport"/>
    <property type="evidence" value="ECO:0007669"/>
    <property type="project" value="InterPro"/>
</dbReference>
<comment type="subcellular location">
    <subcellularLocation>
        <location evidence="1">Membrane</location>
        <topology evidence="1">Multi-pass membrane protein</topology>
    </subcellularLocation>
</comment>
<accession>A0A840SPT9</accession>
<evidence type="ECO:0000256" key="4">
    <source>
        <dbReference type="ARBA" id="ARBA00022692"/>
    </source>
</evidence>
<dbReference type="PANTHER" id="PTHR36838">
    <property type="entry name" value="AUXIN EFFLUX CARRIER FAMILY PROTEIN"/>
    <property type="match status" value="1"/>
</dbReference>
<dbReference type="Proteomes" id="UP000549457">
    <property type="component" value="Unassembled WGS sequence"/>
</dbReference>
<proteinExistence type="predicted"/>
<evidence type="ECO:0000256" key="6">
    <source>
        <dbReference type="ARBA" id="ARBA00023136"/>
    </source>
</evidence>
<evidence type="ECO:0000256" key="5">
    <source>
        <dbReference type="ARBA" id="ARBA00022989"/>
    </source>
</evidence>
<keyword evidence="2" id="KW-0813">Transport</keyword>
<dbReference type="PANTHER" id="PTHR36838:SF1">
    <property type="entry name" value="SLR1864 PROTEIN"/>
    <property type="match status" value="1"/>
</dbReference>
<dbReference type="GO" id="GO:0016020">
    <property type="term" value="C:membrane"/>
    <property type="evidence" value="ECO:0007669"/>
    <property type="project" value="UniProtKB-SubCell"/>
</dbReference>
<evidence type="ECO:0000256" key="7">
    <source>
        <dbReference type="SAM" id="Phobius"/>
    </source>
</evidence>
<feature type="transmembrane region" description="Helical" evidence="7">
    <location>
        <begin position="6"/>
        <end position="24"/>
    </location>
</feature>
<evidence type="ECO:0000256" key="1">
    <source>
        <dbReference type="ARBA" id="ARBA00004141"/>
    </source>
</evidence>